<gene>
    <name evidence="3" type="ORF">Cgig2_009111</name>
</gene>
<reference evidence="3" key="1">
    <citation type="submission" date="2022-04" db="EMBL/GenBank/DDBJ databases">
        <title>Carnegiea gigantea Genome sequencing and assembly v2.</title>
        <authorList>
            <person name="Copetti D."/>
            <person name="Sanderson M.J."/>
            <person name="Burquez A."/>
            <person name="Wojciechowski M.F."/>
        </authorList>
    </citation>
    <scope>NUCLEOTIDE SEQUENCE</scope>
    <source>
        <strain evidence="3">SGP5-SGP5p</strain>
        <tissue evidence="3">Aerial part</tissue>
    </source>
</reference>
<proteinExistence type="predicted"/>
<dbReference type="EMBL" id="JAKOGI010001171">
    <property type="protein sequence ID" value="KAJ8427218.1"/>
    <property type="molecule type" value="Genomic_DNA"/>
</dbReference>
<comment type="caution">
    <text evidence="3">The sequence shown here is derived from an EMBL/GenBank/DDBJ whole genome shotgun (WGS) entry which is preliminary data.</text>
</comment>
<keyword evidence="2" id="KW-0812">Transmembrane</keyword>
<protein>
    <submittedName>
        <fullName evidence="3">Uncharacterized protein</fullName>
    </submittedName>
</protein>
<sequence length="413" mass="46827">MKLTQVGLNNQMIIVVILMVLSNLLSLPRKISQKGELDVHGIFLIMQNIKGAYRETNIGPSNFISGDDIEGLLREAFGVDIPRSKDDILYNLVELIDVSMPEGELRKALAVGLSKSTGALKPHALQLLRPTPSSGAFQLPFTSSIPPVATYWLHCCITTCTYAYFPNCSSTTLDSPIYYKIWPFLVVLCYYRIESTLLAPFYCQNFISKSLNCRIKSTWSAPFYYWNFTSTSLNKRSSVSKSTRSSQSSWKDNIWFDAEDEVLTVGKQFTYFGKGGYMFMRFLGYVARIERFCSIKTISWHKSNKMYKADIIEVVRVEIENEVFDKLMYEEDNPKRPISFGFNHVKEELASQKAMFLLLLKAAHNRKITDEFLDATEAALRIASDQVPEESSGNDLSNELRHTGPSTSTSQVN</sequence>
<organism evidence="3 4">
    <name type="scientific">Carnegiea gigantea</name>
    <dbReference type="NCBI Taxonomy" id="171969"/>
    <lineage>
        <taxon>Eukaryota</taxon>
        <taxon>Viridiplantae</taxon>
        <taxon>Streptophyta</taxon>
        <taxon>Embryophyta</taxon>
        <taxon>Tracheophyta</taxon>
        <taxon>Spermatophyta</taxon>
        <taxon>Magnoliopsida</taxon>
        <taxon>eudicotyledons</taxon>
        <taxon>Gunneridae</taxon>
        <taxon>Pentapetalae</taxon>
        <taxon>Caryophyllales</taxon>
        <taxon>Cactineae</taxon>
        <taxon>Cactaceae</taxon>
        <taxon>Cactoideae</taxon>
        <taxon>Echinocereeae</taxon>
        <taxon>Carnegiea</taxon>
    </lineage>
</organism>
<dbReference type="Proteomes" id="UP001153076">
    <property type="component" value="Unassembled WGS sequence"/>
</dbReference>
<accession>A0A9Q1JNK0</accession>
<evidence type="ECO:0000256" key="1">
    <source>
        <dbReference type="SAM" id="MobiDB-lite"/>
    </source>
</evidence>
<evidence type="ECO:0000256" key="2">
    <source>
        <dbReference type="SAM" id="Phobius"/>
    </source>
</evidence>
<feature type="transmembrane region" description="Helical" evidence="2">
    <location>
        <begin position="6"/>
        <end position="25"/>
    </location>
</feature>
<keyword evidence="2" id="KW-1133">Transmembrane helix</keyword>
<feature type="region of interest" description="Disordered" evidence="1">
    <location>
        <begin position="384"/>
        <end position="413"/>
    </location>
</feature>
<keyword evidence="2" id="KW-0472">Membrane</keyword>
<evidence type="ECO:0000313" key="3">
    <source>
        <dbReference type="EMBL" id="KAJ8427218.1"/>
    </source>
</evidence>
<name>A0A9Q1JNK0_9CARY</name>
<dbReference type="AlphaFoldDB" id="A0A9Q1JNK0"/>
<keyword evidence="4" id="KW-1185">Reference proteome</keyword>
<dbReference type="OrthoDB" id="1739350at2759"/>
<evidence type="ECO:0000313" key="4">
    <source>
        <dbReference type="Proteomes" id="UP001153076"/>
    </source>
</evidence>
<feature type="compositionally biased region" description="Polar residues" evidence="1">
    <location>
        <begin position="404"/>
        <end position="413"/>
    </location>
</feature>